<dbReference type="GO" id="GO:0009396">
    <property type="term" value="P:folic acid-containing compound biosynthetic process"/>
    <property type="evidence" value="ECO:0007669"/>
    <property type="project" value="TreeGrafter"/>
</dbReference>
<dbReference type="VEuPathDB" id="TriTrypDB:TvY486_0802500"/>
<evidence type="ECO:0000256" key="3">
    <source>
        <dbReference type="ARBA" id="ARBA00022840"/>
    </source>
</evidence>
<sequence>MRLLRELAKMDPNALHCESMRVCDLLYANIKSVCLGRGARTCSPPPIYICVYLPLYYEINLLPLIKKLWLERCVTRHLDSVVVFAPAVLTPERIGDYHLRGGSVSTASQSRFNSAMFFVEVFDEFDLVTSFEVKPPYGLVEPKKDVLQSTLVHEPHRKLGKGVRSRRVIACDAWNALFPLWTKPVGLIDLGTYLNCEEERKPLLLVLSPGVLFDRAGGRIGKGGGYYDRFLQFQRTALGSGAKDMVAAWGVGRNVQLLPSGAARLPMCDSGLPGVAFNDAPMDAVFTSKEVVQCVPWPWGDGDWSRL</sequence>
<dbReference type="GO" id="GO:0005739">
    <property type="term" value="C:mitochondrion"/>
    <property type="evidence" value="ECO:0007669"/>
    <property type="project" value="TreeGrafter"/>
</dbReference>
<comment type="catalytic activity">
    <reaction evidence="4">
        <text>(6S)-5-formyl-5,6,7,8-tetrahydrofolate + ATP = (6R)-5,10-methenyltetrahydrofolate + ADP + phosphate</text>
        <dbReference type="Rhea" id="RHEA:10488"/>
        <dbReference type="ChEBI" id="CHEBI:30616"/>
        <dbReference type="ChEBI" id="CHEBI:43474"/>
        <dbReference type="ChEBI" id="CHEBI:57455"/>
        <dbReference type="ChEBI" id="CHEBI:57457"/>
        <dbReference type="ChEBI" id="CHEBI:456216"/>
        <dbReference type="EC" id="6.3.3.2"/>
    </reaction>
</comment>
<accession>G0U0P2</accession>
<dbReference type="Pfam" id="PF01812">
    <property type="entry name" value="5-FTHF_cyc-lig"/>
    <property type="match status" value="1"/>
</dbReference>
<dbReference type="EMBL" id="HE573024">
    <property type="protein sequence ID" value="CCC49641.1"/>
    <property type="molecule type" value="Genomic_DNA"/>
</dbReference>
<comment type="similarity">
    <text evidence="1">Belongs to the 5-formyltetrahydrofolate cyclo-ligase family.</text>
</comment>
<dbReference type="GO" id="GO:0005524">
    <property type="term" value="F:ATP binding"/>
    <property type="evidence" value="ECO:0007669"/>
    <property type="project" value="UniProtKB-KW"/>
</dbReference>
<reference evidence="6" key="1">
    <citation type="journal article" date="2012" name="Proc. Natl. Acad. Sci. U.S.A.">
        <title>Antigenic diversity is generated by distinct evolutionary mechanisms in African trypanosome species.</title>
        <authorList>
            <person name="Jackson A.P."/>
            <person name="Berry A."/>
            <person name="Aslett M."/>
            <person name="Allison H.C."/>
            <person name="Burton P."/>
            <person name="Vavrova-Anderson J."/>
            <person name="Brown R."/>
            <person name="Browne H."/>
            <person name="Corton N."/>
            <person name="Hauser H."/>
            <person name="Gamble J."/>
            <person name="Gilderthorp R."/>
            <person name="Marcello L."/>
            <person name="McQuillan J."/>
            <person name="Otto T.D."/>
            <person name="Quail M.A."/>
            <person name="Sanders M.J."/>
            <person name="van Tonder A."/>
            <person name="Ginger M.L."/>
            <person name="Field M.C."/>
            <person name="Barry J.D."/>
            <person name="Hertz-Fowler C."/>
            <person name="Berriman M."/>
        </authorList>
    </citation>
    <scope>NUCLEOTIDE SEQUENCE</scope>
    <source>
        <strain evidence="6">Y486</strain>
    </source>
</reference>
<protein>
    <recommendedName>
        <fullName evidence="5">5-formyltetrahydrofolate cyclo-ligase</fullName>
        <ecNumber evidence="5">6.3.3.2</ecNumber>
    </recommendedName>
</protein>
<evidence type="ECO:0000256" key="4">
    <source>
        <dbReference type="ARBA" id="ARBA00036539"/>
    </source>
</evidence>
<dbReference type="GO" id="GO:0030272">
    <property type="term" value="F:5-formyltetrahydrofolate cyclo-ligase activity"/>
    <property type="evidence" value="ECO:0007669"/>
    <property type="project" value="UniProtKB-EC"/>
</dbReference>
<evidence type="ECO:0000256" key="5">
    <source>
        <dbReference type="ARBA" id="ARBA00038966"/>
    </source>
</evidence>
<evidence type="ECO:0000313" key="6">
    <source>
        <dbReference type="EMBL" id="CCC49641.1"/>
    </source>
</evidence>
<dbReference type="SUPFAM" id="SSF100950">
    <property type="entry name" value="NagB/RpiA/CoA transferase-like"/>
    <property type="match status" value="1"/>
</dbReference>
<dbReference type="InterPro" id="IPR002698">
    <property type="entry name" value="FTHF_cligase"/>
</dbReference>
<dbReference type="GO" id="GO:0035999">
    <property type="term" value="P:tetrahydrofolate interconversion"/>
    <property type="evidence" value="ECO:0007669"/>
    <property type="project" value="TreeGrafter"/>
</dbReference>
<dbReference type="PANTHER" id="PTHR23407">
    <property type="entry name" value="ATPASE INHIBITOR/5-FORMYLTETRAHYDROFOLATE CYCLO-LIGASE"/>
    <property type="match status" value="1"/>
</dbReference>
<name>G0U0P2_TRYVY</name>
<keyword evidence="2" id="KW-0547">Nucleotide-binding</keyword>
<evidence type="ECO:0000256" key="1">
    <source>
        <dbReference type="ARBA" id="ARBA00010638"/>
    </source>
</evidence>
<dbReference type="AlphaFoldDB" id="G0U0P2"/>
<proteinExistence type="inferred from homology"/>
<dbReference type="Gene3D" id="3.40.50.10420">
    <property type="entry name" value="NagB/RpiA/CoA transferase-like"/>
    <property type="match status" value="1"/>
</dbReference>
<organism evidence="6">
    <name type="scientific">Trypanosoma vivax (strain Y486)</name>
    <dbReference type="NCBI Taxonomy" id="1055687"/>
    <lineage>
        <taxon>Eukaryota</taxon>
        <taxon>Discoba</taxon>
        <taxon>Euglenozoa</taxon>
        <taxon>Kinetoplastea</taxon>
        <taxon>Metakinetoplastina</taxon>
        <taxon>Trypanosomatida</taxon>
        <taxon>Trypanosomatidae</taxon>
        <taxon>Trypanosoma</taxon>
        <taxon>Duttonella</taxon>
    </lineage>
</organism>
<dbReference type="PANTHER" id="PTHR23407:SF1">
    <property type="entry name" value="5-FORMYLTETRAHYDROFOLATE CYCLO-LIGASE"/>
    <property type="match status" value="1"/>
</dbReference>
<gene>
    <name evidence="6" type="ORF">TVY486_0802500</name>
</gene>
<dbReference type="InterPro" id="IPR037171">
    <property type="entry name" value="NagB/RpiA_transferase-like"/>
</dbReference>
<keyword evidence="3" id="KW-0067">ATP-binding</keyword>
<evidence type="ECO:0000256" key="2">
    <source>
        <dbReference type="ARBA" id="ARBA00022741"/>
    </source>
</evidence>
<dbReference type="EC" id="6.3.3.2" evidence="5"/>
<dbReference type="InterPro" id="IPR024185">
    <property type="entry name" value="FTHF_cligase-like_sf"/>
</dbReference>